<keyword evidence="2 6" id="KW-0812">Transmembrane</keyword>
<evidence type="ECO:0000256" key="2">
    <source>
        <dbReference type="ARBA" id="ARBA00022692"/>
    </source>
</evidence>
<sequence>MSVVVDQVRRLDAEVDRLSVTPFLLAEAGAQDETDGEHSLERIPSHEYRVASEELSSPRAKNLVRILRSLSTTTAAQPLLPAENIKDLLLQTDLVAFSETTNDQSNKPRHGHYESELEWLVLGKATVQTYGLILSTFLDQIVPLSEDLWYWDQVLSSYTYSGLYTVQSAPLRTWAWAQDVYRDSRQRFQQFQFQTSSSQAADIKDSLVHRWHQFYSIVRGSIRERSLADVRNKVFTPVALSRREARFNHKQLRKLRSMTASGMGLLLDEGLSFGVGGEDDKSESYTAENAEHEWKGVLERSVALMDMVLRDVSTLSHSVSDFEEKVFAGVEDDPELSAQAAADPVDRTSLLARRLVDLLEVQIPSHIAVNKKLVRQYGRPSRLTRYWLPGLVLFLSSSTILRILVNRKADIINWLHDLGNTAKDFWFNWVVEPTRKVIGTIRHDANSEIAIMSRDSLQADRDSLERMVVDFASDKPELAVGTTSPLTDAQIADIKLKVKEGDVSPVLKAYERDLKKPIMGAITGDLVRALLIQVQKTKVDLEVAMSGIDALLKSQELVFGFVGLTPGILVTVGVLSYLRTLSGGRKGMRRSQRATRSIRVLRSIDRILSEAVPTQNNLLSYKDHGLLVCEVHMLRKLAHGLLPREVERDFREDLEDLVSLKAVSIQLRALDRIRWSYSRWLNR</sequence>
<evidence type="ECO:0000256" key="6">
    <source>
        <dbReference type="SAM" id="Phobius"/>
    </source>
</evidence>
<keyword evidence="4" id="KW-0496">Mitochondrion</keyword>
<proteinExistence type="predicted"/>
<dbReference type="STRING" id="177199.A0A420YDB5"/>
<dbReference type="PANTHER" id="PTHR28234:SF1">
    <property type="entry name" value="NUCLEAR CONTROL OF ATPASE PROTEIN 2"/>
    <property type="match status" value="1"/>
</dbReference>
<dbReference type="PANTHER" id="PTHR28234">
    <property type="entry name" value="NUCLEAR CONTROL OF ATPASE PROTEIN 2"/>
    <property type="match status" value="1"/>
</dbReference>
<feature type="transmembrane region" description="Helical" evidence="6">
    <location>
        <begin position="557"/>
        <end position="578"/>
    </location>
</feature>
<dbReference type="GO" id="GO:0005741">
    <property type="term" value="C:mitochondrial outer membrane"/>
    <property type="evidence" value="ECO:0007669"/>
    <property type="project" value="TreeGrafter"/>
</dbReference>
<comment type="subcellular location">
    <subcellularLocation>
        <location evidence="1">Mitochondrion membrane</location>
        <topology evidence="1">Multi-pass membrane protein</topology>
    </subcellularLocation>
</comment>
<organism evidence="7 8">
    <name type="scientific">Coniochaeta pulveracea</name>
    <dbReference type="NCBI Taxonomy" id="177199"/>
    <lineage>
        <taxon>Eukaryota</taxon>
        <taxon>Fungi</taxon>
        <taxon>Dikarya</taxon>
        <taxon>Ascomycota</taxon>
        <taxon>Pezizomycotina</taxon>
        <taxon>Sordariomycetes</taxon>
        <taxon>Sordariomycetidae</taxon>
        <taxon>Coniochaetales</taxon>
        <taxon>Coniochaetaceae</taxon>
        <taxon>Coniochaeta</taxon>
    </lineage>
</organism>
<evidence type="ECO:0000256" key="4">
    <source>
        <dbReference type="ARBA" id="ARBA00023128"/>
    </source>
</evidence>
<evidence type="ECO:0000256" key="1">
    <source>
        <dbReference type="ARBA" id="ARBA00004225"/>
    </source>
</evidence>
<dbReference type="EMBL" id="QVQW01000018">
    <property type="protein sequence ID" value="RKU45863.1"/>
    <property type="molecule type" value="Genomic_DNA"/>
</dbReference>
<keyword evidence="8" id="KW-1185">Reference proteome</keyword>
<name>A0A420YDB5_9PEZI</name>
<dbReference type="Pfam" id="PF08637">
    <property type="entry name" value="NCA2"/>
    <property type="match status" value="1"/>
</dbReference>
<dbReference type="AlphaFoldDB" id="A0A420YDB5"/>
<protein>
    <submittedName>
        <fullName evidence="7">Nuclear control of ATPase protein 2</fullName>
    </submittedName>
</protein>
<evidence type="ECO:0000256" key="5">
    <source>
        <dbReference type="ARBA" id="ARBA00023136"/>
    </source>
</evidence>
<comment type="caution">
    <text evidence="7">The sequence shown here is derived from an EMBL/GenBank/DDBJ whole genome shotgun (WGS) entry which is preliminary data.</text>
</comment>
<keyword evidence="5 6" id="KW-0472">Membrane</keyword>
<evidence type="ECO:0000313" key="8">
    <source>
        <dbReference type="Proteomes" id="UP000275385"/>
    </source>
</evidence>
<dbReference type="Proteomes" id="UP000275385">
    <property type="component" value="Unassembled WGS sequence"/>
</dbReference>
<gene>
    <name evidence="7" type="primary">NCA2</name>
    <name evidence="7" type="ORF">DL546_007760</name>
</gene>
<evidence type="ECO:0000313" key="7">
    <source>
        <dbReference type="EMBL" id="RKU45863.1"/>
    </source>
</evidence>
<accession>A0A420YDB5</accession>
<reference evidence="7 8" key="1">
    <citation type="submission" date="2018-08" db="EMBL/GenBank/DDBJ databases">
        <title>Draft genome of the lignicolous fungus Coniochaeta pulveracea.</title>
        <authorList>
            <person name="Borstlap C.J."/>
            <person name="De Witt R.N."/>
            <person name="Botha A."/>
            <person name="Volschenk H."/>
        </authorList>
    </citation>
    <scope>NUCLEOTIDE SEQUENCE [LARGE SCALE GENOMIC DNA]</scope>
    <source>
        <strain evidence="7 8">CAB683</strain>
    </source>
</reference>
<evidence type="ECO:0000256" key="3">
    <source>
        <dbReference type="ARBA" id="ARBA00022989"/>
    </source>
</evidence>
<keyword evidence="3 6" id="KW-1133">Transmembrane helix</keyword>
<dbReference type="OrthoDB" id="413313at2759"/>
<dbReference type="InterPro" id="IPR013946">
    <property type="entry name" value="NCA2-like"/>
</dbReference>